<name>A0A1A9V9M9_GLOAU</name>
<organism evidence="9 10">
    <name type="scientific">Glossina austeni</name>
    <name type="common">Savannah tsetse fly</name>
    <dbReference type="NCBI Taxonomy" id="7395"/>
    <lineage>
        <taxon>Eukaryota</taxon>
        <taxon>Metazoa</taxon>
        <taxon>Ecdysozoa</taxon>
        <taxon>Arthropoda</taxon>
        <taxon>Hexapoda</taxon>
        <taxon>Insecta</taxon>
        <taxon>Pterygota</taxon>
        <taxon>Neoptera</taxon>
        <taxon>Endopterygota</taxon>
        <taxon>Diptera</taxon>
        <taxon>Brachycera</taxon>
        <taxon>Muscomorpha</taxon>
        <taxon>Hippoboscoidea</taxon>
        <taxon>Glossinidae</taxon>
        <taxon>Glossina</taxon>
    </lineage>
</organism>
<dbReference type="PROSITE" id="PS51352">
    <property type="entry name" value="THIOREDOXIN_2"/>
    <property type="match status" value="1"/>
</dbReference>
<dbReference type="Gene3D" id="3.40.30.10">
    <property type="entry name" value="Glutaredoxin"/>
    <property type="match status" value="1"/>
</dbReference>
<dbReference type="STRING" id="7395.A0A1A9V9M9"/>
<comment type="similarity">
    <text evidence="5">Belongs to the thioredoxin family.</text>
</comment>
<evidence type="ECO:0000256" key="4">
    <source>
        <dbReference type="ARBA" id="ARBA00023284"/>
    </source>
</evidence>
<proteinExistence type="inferred from homology"/>
<feature type="site" description="Contributes to redox potential value" evidence="6">
    <location>
        <position position="34"/>
    </location>
</feature>
<feature type="site" description="Contributes to redox potential value" evidence="6">
    <location>
        <position position="33"/>
    </location>
</feature>
<feature type="active site" description="Nucleophile" evidence="6">
    <location>
        <position position="35"/>
    </location>
</feature>
<dbReference type="AlphaFoldDB" id="A0A1A9V9M9"/>
<dbReference type="VEuPathDB" id="VectorBase:GAUT030265"/>
<keyword evidence="2" id="KW-0249">Electron transport</keyword>
<dbReference type="InterPro" id="IPR013766">
    <property type="entry name" value="Thioredoxin_domain"/>
</dbReference>
<feature type="domain" description="Thioredoxin" evidence="8">
    <location>
        <begin position="1"/>
        <end position="106"/>
    </location>
</feature>
<evidence type="ECO:0000256" key="7">
    <source>
        <dbReference type="PIRSR" id="PIRSR000077-4"/>
    </source>
</evidence>
<keyword evidence="1" id="KW-0813">Transport</keyword>
<dbReference type="PROSITE" id="PS00194">
    <property type="entry name" value="THIOREDOXIN_1"/>
    <property type="match status" value="1"/>
</dbReference>
<evidence type="ECO:0000256" key="6">
    <source>
        <dbReference type="PIRSR" id="PIRSR000077-1"/>
    </source>
</evidence>
<evidence type="ECO:0000256" key="1">
    <source>
        <dbReference type="ARBA" id="ARBA00022448"/>
    </source>
</evidence>
<reference evidence="9" key="1">
    <citation type="submission" date="2020-05" db="UniProtKB">
        <authorList>
            <consortium name="EnsemblMetazoa"/>
        </authorList>
    </citation>
    <scope>IDENTIFICATION</scope>
    <source>
        <strain evidence="9">TTRI</strain>
    </source>
</reference>
<dbReference type="SUPFAM" id="SSF52833">
    <property type="entry name" value="Thioredoxin-like"/>
    <property type="match status" value="1"/>
</dbReference>
<sequence>MVYEVRNKADFDQQLVNAGNKLVIVDFFAHWCGPCKMIAPVLEELSKEYADKAVVIKVDVDDCEDVAMEFNISSMPTFVFIKNKQKLEEFSGANAEKLATTIARLA</sequence>
<dbReference type="PRINTS" id="PR00421">
    <property type="entry name" value="THIOREDOXIN"/>
</dbReference>
<dbReference type="Proteomes" id="UP000078200">
    <property type="component" value="Unassembled WGS sequence"/>
</dbReference>
<dbReference type="PANTHER" id="PTHR46115">
    <property type="entry name" value="THIOREDOXIN-LIKE PROTEIN 1"/>
    <property type="match status" value="1"/>
</dbReference>
<evidence type="ECO:0000256" key="3">
    <source>
        <dbReference type="ARBA" id="ARBA00023157"/>
    </source>
</evidence>
<evidence type="ECO:0000313" key="10">
    <source>
        <dbReference type="Proteomes" id="UP000078200"/>
    </source>
</evidence>
<dbReference type="NCBIfam" id="TIGR01068">
    <property type="entry name" value="thioredoxin"/>
    <property type="match status" value="1"/>
</dbReference>
<dbReference type="InterPro" id="IPR005746">
    <property type="entry name" value="Thioredoxin"/>
</dbReference>
<dbReference type="GO" id="GO:0015035">
    <property type="term" value="F:protein-disulfide reductase activity"/>
    <property type="evidence" value="ECO:0007669"/>
    <property type="project" value="InterPro"/>
</dbReference>
<feature type="disulfide bond" description="Redox-active" evidence="7">
    <location>
        <begin position="32"/>
        <end position="35"/>
    </location>
</feature>
<accession>A0A1A9V9M9</accession>
<dbReference type="InterPro" id="IPR017937">
    <property type="entry name" value="Thioredoxin_CS"/>
</dbReference>
<evidence type="ECO:0000256" key="5">
    <source>
        <dbReference type="PIRNR" id="PIRNR000077"/>
    </source>
</evidence>
<keyword evidence="4 7" id="KW-0676">Redox-active center</keyword>
<dbReference type="FunFam" id="3.40.30.10:FF:000104">
    <property type="entry name" value="Thioredoxin"/>
    <property type="match status" value="1"/>
</dbReference>
<dbReference type="EnsemblMetazoa" id="GAUT030265-RA">
    <property type="protein sequence ID" value="GAUT030265-PA"/>
    <property type="gene ID" value="GAUT030265"/>
</dbReference>
<keyword evidence="3 7" id="KW-1015">Disulfide bond</keyword>
<dbReference type="InterPro" id="IPR036249">
    <property type="entry name" value="Thioredoxin-like_sf"/>
</dbReference>
<keyword evidence="10" id="KW-1185">Reference proteome</keyword>
<evidence type="ECO:0000256" key="2">
    <source>
        <dbReference type="ARBA" id="ARBA00022982"/>
    </source>
</evidence>
<protein>
    <recommendedName>
        <fullName evidence="5">Thioredoxin</fullName>
    </recommendedName>
</protein>
<evidence type="ECO:0000313" key="9">
    <source>
        <dbReference type="EnsemblMetazoa" id="GAUT030265-PA"/>
    </source>
</evidence>
<dbReference type="Pfam" id="PF00085">
    <property type="entry name" value="Thioredoxin"/>
    <property type="match status" value="1"/>
</dbReference>
<feature type="site" description="Deprotonates C-terminal active site Cys" evidence="6">
    <location>
        <position position="26"/>
    </location>
</feature>
<feature type="active site" description="Nucleophile" evidence="6">
    <location>
        <position position="32"/>
    </location>
</feature>
<dbReference type="CDD" id="cd02947">
    <property type="entry name" value="TRX_family"/>
    <property type="match status" value="1"/>
</dbReference>
<dbReference type="PIRSF" id="PIRSF000077">
    <property type="entry name" value="Thioredoxin"/>
    <property type="match status" value="1"/>
</dbReference>
<evidence type="ECO:0000259" key="8">
    <source>
        <dbReference type="PROSITE" id="PS51352"/>
    </source>
</evidence>